<dbReference type="OrthoDB" id="3802925at2"/>
<dbReference type="RefSeq" id="WP_092009407.1">
    <property type="nucleotide sequence ID" value="NZ_LT629766.1"/>
</dbReference>
<keyword evidence="10" id="KW-1185">Reference proteome</keyword>
<evidence type="ECO:0000313" key="10">
    <source>
        <dbReference type="Proteomes" id="UP000199597"/>
    </source>
</evidence>
<keyword evidence="4 8" id="KW-0812">Transmembrane</keyword>
<dbReference type="Proteomes" id="UP000199597">
    <property type="component" value="Chromosome I"/>
</dbReference>
<evidence type="ECO:0000256" key="1">
    <source>
        <dbReference type="ARBA" id="ARBA00004141"/>
    </source>
</evidence>
<dbReference type="GO" id="GO:0022857">
    <property type="term" value="F:transmembrane transporter activity"/>
    <property type="evidence" value="ECO:0007669"/>
    <property type="project" value="InterPro"/>
</dbReference>
<feature type="transmembrane region" description="Helical" evidence="8">
    <location>
        <begin position="44"/>
        <end position="62"/>
    </location>
</feature>
<dbReference type="PANTHER" id="PTHR48086">
    <property type="entry name" value="SODIUM/PROLINE SYMPORTER-RELATED"/>
    <property type="match status" value="1"/>
</dbReference>
<dbReference type="EMBL" id="LT629766">
    <property type="protein sequence ID" value="SDR80736.1"/>
    <property type="molecule type" value="Genomic_DNA"/>
</dbReference>
<feature type="transmembrane region" description="Helical" evidence="8">
    <location>
        <begin position="262"/>
        <end position="287"/>
    </location>
</feature>
<evidence type="ECO:0000256" key="2">
    <source>
        <dbReference type="ARBA" id="ARBA00006434"/>
    </source>
</evidence>
<feature type="transmembrane region" description="Helical" evidence="8">
    <location>
        <begin position="307"/>
        <end position="334"/>
    </location>
</feature>
<protein>
    <submittedName>
        <fullName evidence="9">Solute:Na+ symporter, SSS family</fullName>
    </submittedName>
</protein>
<feature type="transmembrane region" description="Helical" evidence="8">
    <location>
        <begin position="218"/>
        <end position="241"/>
    </location>
</feature>
<feature type="transmembrane region" description="Helical" evidence="8">
    <location>
        <begin position="150"/>
        <end position="168"/>
    </location>
</feature>
<feature type="transmembrane region" description="Helical" evidence="8">
    <location>
        <begin position="74"/>
        <end position="93"/>
    </location>
</feature>
<dbReference type="InterPro" id="IPR001734">
    <property type="entry name" value="Na/solute_symporter"/>
</dbReference>
<dbReference type="STRING" id="1136497.SAMN04489752_0317"/>
<dbReference type="CDD" id="cd10322">
    <property type="entry name" value="SLC5sbd"/>
    <property type="match status" value="1"/>
</dbReference>
<feature type="transmembrane region" description="Helical" evidence="8">
    <location>
        <begin position="378"/>
        <end position="402"/>
    </location>
</feature>
<dbReference type="GO" id="GO:0005886">
    <property type="term" value="C:plasma membrane"/>
    <property type="evidence" value="ECO:0007669"/>
    <property type="project" value="TreeGrafter"/>
</dbReference>
<comment type="similarity">
    <text evidence="2 7">Belongs to the sodium:solute symporter (SSF) (TC 2.A.21) family.</text>
</comment>
<evidence type="ECO:0000313" key="9">
    <source>
        <dbReference type="EMBL" id="SDR80736.1"/>
    </source>
</evidence>
<feature type="transmembrane region" description="Helical" evidence="8">
    <location>
        <begin position="443"/>
        <end position="463"/>
    </location>
</feature>
<evidence type="ECO:0000256" key="4">
    <source>
        <dbReference type="ARBA" id="ARBA00022692"/>
    </source>
</evidence>
<proteinExistence type="inferred from homology"/>
<dbReference type="AlphaFoldDB" id="A0A1H1M1T0"/>
<feature type="transmembrane region" description="Helical" evidence="8">
    <location>
        <begin position="6"/>
        <end position="24"/>
    </location>
</feature>
<feature type="transmembrane region" description="Helical" evidence="8">
    <location>
        <begin position="180"/>
        <end position="198"/>
    </location>
</feature>
<dbReference type="Gene3D" id="1.20.1730.10">
    <property type="entry name" value="Sodium/glucose cotransporter"/>
    <property type="match status" value="1"/>
</dbReference>
<dbReference type="PANTHER" id="PTHR48086:SF7">
    <property type="entry name" value="SODIUM-SOLUTE SYMPORTER-RELATED"/>
    <property type="match status" value="1"/>
</dbReference>
<name>A0A1H1M1T0_9MICO</name>
<gene>
    <name evidence="9" type="ORF">SAMN04489752_0317</name>
</gene>
<accession>A0A1H1M1T0</accession>
<keyword evidence="6 8" id="KW-0472">Membrane</keyword>
<sequence>MSLRTWLIGGLILYFVVLLLVAFVNNRNKDRRAYFLNSNKTPYWILATAFVAAWFGGNSALISVDESFSQGFGGWWVLGGPTVVAVIVMYFFARPIRRLGLLTQNGIVTMRYNQTAGNILSALFILFFITWAASQMVAVGNFLAPFIDTSYLIAVVIAVIISLVYSALGGFKGVVMTEMIQFFLLTAGLLVTMIVALGNSGGLEAITHSPAAGRSSNYFNIITSFPANLAYIVGFSLAFIIDGSIWQRLSASRNPNDARKATGLALIIFIPLFAFVSITGVAAAGMFDTLPEDGIVTTIVINHLPAGLGAVVFVGVAAAIMSTMCTALHAAALYMSELYEKYVQPDLSNKGSVRVGVITTIIACALGFVVAVRMQDALAVLSIASNILAAGAFVPVIGGFVWRRATSSGAIACMIGGGGFVLYDYLGRLGLPLPTFWQEESTAIIVGVVVGLVLYVGISLISAPQSDKYEAFSRSAGLKGGSFPPEVADPVDE</sequence>
<organism evidence="9 10">
    <name type="scientific">Brevibacterium siliguriense</name>
    <dbReference type="NCBI Taxonomy" id="1136497"/>
    <lineage>
        <taxon>Bacteria</taxon>
        <taxon>Bacillati</taxon>
        <taxon>Actinomycetota</taxon>
        <taxon>Actinomycetes</taxon>
        <taxon>Micrococcales</taxon>
        <taxon>Brevibacteriaceae</taxon>
        <taxon>Brevibacterium</taxon>
    </lineage>
</organism>
<dbReference type="Pfam" id="PF00474">
    <property type="entry name" value="SSF"/>
    <property type="match status" value="1"/>
</dbReference>
<keyword evidence="3" id="KW-0813">Transport</keyword>
<evidence type="ECO:0000256" key="8">
    <source>
        <dbReference type="SAM" id="Phobius"/>
    </source>
</evidence>
<comment type="subcellular location">
    <subcellularLocation>
        <location evidence="1">Membrane</location>
        <topology evidence="1">Multi-pass membrane protein</topology>
    </subcellularLocation>
</comment>
<dbReference type="InterPro" id="IPR038377">
    <property type="entry name" value="Na/Glc_symporter_sf"/>
</dbReference>
<evidence type="ECO:0000256" key="7">
    <source>
        <dbReference type="RuleBase" id="RU362091"/>
    </source>
</evidence>
<feature type="transmembrane region" description="Helical" evidence="8">
    <location>
        <begin position="119"/>
        <end position="144"/>
    </location>
</feature>
<evidence type="ECO:0000256" key="5">
    <source>
        <dbReference type="ARBA" id="ARBA00022989"/>
    </source>
</evidence>
<keyword evidence="5 8" id="KW-1133">Transmembrane helix</keyword>
<feature type="transmembrane region" description="Helical" evidence="8">
    <location>
        <begin position="409"/>
        <end position="431"/>
    </location>
</feature>
<dbReference type="PROSITE" id="PS50283">
    <property type="entry name" value="NA_SOLUT_SYMP_3"/>
    <property type="match status" value="1"/>
</dbReference>
<evidence type="ECO:0000256" key="6">
    <source>
        <dbReference type="ARBA" id="ARBA00023136"/>
    </source>
</evidence>
<feature type="transmembrane region" description="Helical" evidence="8">
    <location>
        <begin position="355"/>
        <end position="372"/>
    </location>
</feature>
<dbReference type="InterPro" id="IPR050277">
    <property type="entry name" value="Sodium:Solute_Symporter"/>
</dbReference>
<evidence type="ECO:0000256" key="3">
    <source>
        <dbReference type="ARBA" id="ARBA00022448"/>
    </source>
</evidence>
<reference evidence="10" key="1">
    <citation type="submission" date="2016-10" db="EMBL/GenBank/DDBJ databases">
        <authorList>
            <person name="Varghese N."/>
            <person name="Submissions S."/>
        </authorList>
    </citation>
    <scope>NUCLEOTIDE SEQUENCE [LARGE SCALE GENOMIC DNA]</scope>
    <source>
        <strain evidence="10">DSM 23676</strain>
    </source>
</reference>